<gene>
    <name evidence="1" type="ORF">BIW53_07750</name>
</gene>
<accession>A0A1S1N3E1</accession>
<evidence type="ECO:0000313" key="1">
    <source>
        <dbReference type="EMBL" id="OHU95720.1"/>
    </source>
</evidence>
<keyword evidence="2" id="KW-1185">Reference proteome</keyword>
<organism evidence="1 2">
    <name type="scientific">Pseudoalteromonas byunsanensis</name>
    <dbReference type="NCBI Taxonomy" id="327939"/>
    <lineage>
        <taxon>Bacteria</taxon>
        <taxon>Pseudomonadati</taxon>
        <taxon>Pseudomonadota</taxon>
        <taxon>Gammaproteobacteria</taxon>
        <taxon>Alteromonadales</taxon>
        <taxon>Pseudoalteromonadaceae</taxon>
        <taxon>Pseudoalteromonas</taxon>
    </lineage>
</organism>
<evidence type="ECO:0000313" key="2">
    <source>
        <dbReference type="Proteomes" id="UP000180253"/>
    </source>
</evidence>
<dbReference type="OrthoDB" id="6285028at2"/>
<proteinExistence type="predicted"/>
<name>A0A1S1N3E1_9GAMM</name>
<dbReference type="STRING" id="327939.BIW53_07750"/>
<dbReference type="RefSeq" id="WP_070991296.1">
    <property type="nucleotide sequence ID" value="NZ_CBCSHD010000001.1"/>
</dbReference>
<dbReference type="AlphaFoldDB" id="A0A1S1N3E1"/>
<dbReference type="InterPro" id="IPR008962">
    <property type="entry name" value="PapD-like_sf"/>
</dbReference>
<reference evidence="1 2" key="1">
    <citation type="submission" date="2016-10" db="EMBL/GenBank/DDBJ databases">
        <title>Pseudoalteromonas amylolytica sp. nov., isolated from the surface seawater.</title>
        <authorList>
            <person name="Wu Y.-H."/>
            <person name="Cheng H."/>
            <person name="Jin X.-B."/>
            <person name="Wang C.-S."/>
            <person name="Xu X.-W."/>
        </authorList>
    </citation>
    <scope>NUCLEOTIDE SEQUENCE [LARGE SCALE GENOMIC DNA]</scope>
    <source>
        <strain evidence="1 2">JCM 12483</strain>
    </source>
</reference>
<sequence>MSFINRAILVAFCFTTLFMVFSIQAASFKLDKTRIVFEQDDRRQEFRIYNDSDRLQSFRVMLTEMQMHEAGHLEAVDEYALSAKDYLRIGPRVARDIPPQSFARIRIIKKGVKEKGEFRSHLMVESLTSEVVKQVSGVFIQPNVKYIIPVFIKNYSAEEKAKATLKKHFISSEDNMLNLVFSREGVGSFSGNLVVKDEQGNELYRANQVSIYPELNQRTFKTDIDAKKISGELTIALESLVENAELQFETKI</sequence>
<comment type="caution">
    <text evidence="1">The sequence shown here is derived from an EMBL/GenBank/DDBJ whole genome shotgun (WGS) entry which is preliminary data.</text>
</comment>
<protein>
    <recommendedName>
        <fullName evidence="3">Molecular chaperone</fullName>
    </recommendedName>
</protein>
<dbReference type="Proteomes" id="UP000180253">
    <property type="component" value="Unassembled WGS sequence"/>
</dbReference>
<dbReference type="EMBL" id="MNAN01000028">
    <property type="protein sequence ID" value="OHU95720.1"/>
    <property type="molecule type" value="Genomic_DNA"/>
</dbReference>
<evidence type="ECO:0008006" key="3">
    <source>
        <dbReference type="Google" id="ProtNLM"/>
    </source>
</evidence>
<dbReference type="SUPFAM" id="SSF49354">
    <property type="entry name" value="PapD-like"/>
    <property type="match status" value="1"/>
</dbReference>